<dbReference type="AlphaFoldDB" id="A0A4U9TM23"/>
<organism evidence="2">
    <name type="scientific">Serratia fonticola</name>
    <dbReference type="NCBI Taxonomy" id="47917"/>
    <lineage>
        <taxon>Bacteria</taxon>
        <taxon>Pseudomonadati</taxon>
        <taxon>Pseudomonadota</taxon>
        <taxon>Gammaproteobacteria</taxon>
        <taxon>Enterobacterales</taxon>
        <taxon>Yersiniaceae</taxon>
        <taxon>Serratia</taxon>
    </lineage>
</organism>
<dbReference type="EMBL" id="CABEEZ010000020">
    <property type="protein sequence ID" value="VTR19689.1"/>
    <property type="molecule type" value="Genomic_DNA"/>
</dbReference>
<keyword evidence="2" id="KW-0326">Glycosidase</keyword>
<dbReference type="InterPro" id="IPR017853">
    <property type="entry name" value="GH"/>
</dbReference>
<dbReference type="SUPFAM" id="SSF51445">
    <property type="entry name" value="(Trans)glycosidases"/>
    <property type="match status" value="1"/>
</dbReference>
<reference evidence="2" key="1">
    <citation type="submission" date="2019-05" db="EMBL/GenBank/DDBJ databases">
        <authorList>
            <consortium name="Pathogen Informatics"/>
        </authorList>
    </citation>
    <scope>NUCLEOTIDE SEQUENCE [LARGE SCALE GENOMIC DNA]</scope>
    <source>
        <strain evidence="2">NCTC12965</strain>
    </source>
</reference>
<protein>
    <submittedName>
        <fullName evidence="2">Oligo-1,6-glucosidase</fullName>
        <ecNumber evidence="2">3.2.1.10</ecNumber>
    </submittedName>
</protein>
<dbReference type="Pfam" id="PF00128">
    <property type="entry name" value="Alpha-amylase"/>
    <property type="match status" value="1"/>
</dbReference>
<dbReference type="GO" id="GO:0005975">
    <property type="term" value="P:carbohydrate metabolic process"/>
    <property type="evidence" value="ECO:0007669"/>
    <property type="project" value="InterPro"/>
</dbReference>
<name>A0A4U9TM23_SERFO</name>
<feature type="domain" description="Glycosyl hydrolase family 13 catalytic" evidence="1">
    <location>
        <begin position="15"/>
        <end position="51"/>
    </location>
</feature>
<dbReference type="Gene3D" id="3.20.20.80">
    <property type="entry name" value="Glycosidases"/>
    <property type="match status" value="1"/>
</dbReference>
<dbReference type="InterPro" id="IPR006047">
    <property type="entry name" value="GH13_cat_dom"/>
</dbReference>
<evidence type="ECO:0000259" key="1">
    <source>
        <dbReference type="Pfam" id="PF00128"/>
    </source>
</evidence>
<keyword evidence="2" id="KW-0378">Hydrolase</keyword>
<dbReference type="EC" id="3.2.1.10" evidence="2"/>
<evidence type="ECO:0000313" key="2">
    <source>
        <dbReference type="EMBL" id="VTR19689.1"/>
    </source>
</evidence>
<proteinExistence type="predicted"/>
<gene>
    <name evidence="2" type="primary">malL_1</name>
    <name evidence="2" type="ORF">NCTC12965_00820</name>
</gene>
<accession>A0A4U9TM23</accession>
<sequence length="131" mass="14171">MSPVRTATHPTLYRIHPVSFRDGNGDGVGDVHGMMAALPYLKALAVDGLLLPQALSPEAGAEVTGHGLALWHSEGTQRICRSAAPEQHYARSALALEVVRSAAKSWWRYCIRIAINWAKKSGALAKSISRE</sequence>
<dbReference type="GO" id="GO:0004574">
    <property type="term" value="F:oligo-1,6-glucosidase activity"/>
    <property type="evidence" value="ECO:0007669"/>
    <property type="project" value="UniProtKB-EC"/>
</dbReference>